<comment type="similarity">
    <text evidence="1 6">Belongs to the XseB family.</text>
</comment>
<dbReference type="GO" id="GO:0009318">
    <property type="term" value="C:exodeoxyribonuclease VII complex"/>
    <property type="evidence" value="ECO:0007669"/>
    <property type="project" value="UniProtKB-UniRule"/>
</dbReference>
<accession>A0A6I3IFD4</accession>
<evidence type="ECO:0000313" key="8">
    <source>
        <dbReference type="EMBL" id="MTB70485.1"/>
    </source>
</evidence>
<dbReference type="PANTHER" id="PTHR34137">
    <property type="entry name" value="EXODEOXYRIBONUCLEASE 7 SMALL SUBUNIT"/>
    <property type="match status" value="1"/>
</dbReference>
<evidence type="ECO:0000256" key="7">
    <source>
        <dbReference type="SAM" id="MobiDB-lite"/>
    </source>
</evidence>
<comment type="subunit">
    <text evidence="6">Heterooligomer composed of large and small subunits.</text>
</comment>
<dbReference type="Gene3D" id="1.10.287.1040">
    <property type="entry name" value="Exonuclease VII, small subunit"/>
    <property type="match status" value="1"/>
</dbReference>
<evidence type="ECO:0000256" key="6">
    <source>
        <dbReference type="HAMAP-Rule" id="MF_00337"/>
    </source>
</evidence>
<evidence type="ECO:0000256" key="2">
    <source>
        <dbReference type="ARBA" id="ARBA00022490"/>
    </source>
</evidence>
<sequence length="89" mass="9794">MADLTPASTDRPIEDLTYEQARDELVTIVSQLEAGQLPLEDSLRLWERGEALAARCSTWLDQAEARLSGDTPGPTQPRGPVEPEDDDES</sequence>
<evidence type="ECO:0000256" key="4">
    <source>
        <dbReference type="ARBA" id="ARBA00022801"/>
    </source>
</evidence>
<evidence type="ECO:0000256" key="1">
    <source>
        <dbReference type="ARBA" id="ARBA00009998"/>
    </source>
</evidence>
<dbReference type="PANTHER" id="PTHR34137:SF1">
    <property type="entry name" value="EXODEOXYRIBONUCLEASE 7 SMALL SUBUNIT"/>
    <property type="match status" value="1"/>
</dbReference>
<gene>
    <name evidence="6" type="primary">xseB</name>
    <name evidence="8" type="ORF">GGG17_00510</name>
</gene>
<dbReference type="InterPro" id="IPR003761">
    <property type="entry name" value="Exonuc_VII_S"/>
</dbReference>
<keyword evidence="3 6" id="KW-0540">Nuclease</keyword>
<dbReference type="NCBIfam" id="NF002139">
    <property type="entry name" value="PRK00977.1-3"/>
    <property type="match status" value="1"/>
</dbReference>
<keyword evidence="2 6" id="KW-0963">Cytoplasm</keyword>
<dbReference type="GO" id="GO:0008855">
    <property type="term" value="F:exodeoxyribonuclease VII activity"/>
    <property type="evidence" value="ECO:0007669"/>
    <property type="project" value="UniProtKB-UniRule"/>
</dbReference>
<keyword evidence="4 6" id="KW-0378">Hydrolase</keyword>
<dbReference type="HAMAP" id="MF_00337">
    <property type="entry name" value="Exonuc_7_S"/>
    <property type="match status" value="1"/>
</dbReference>
<evidence type="ECO:0000313" key="9">
    <source>
        <dbReference type="Proteomes" id="UP000431092"/>
    </source>
</evidence>
<evidence type="ECO:0000256" key="3">
    <source>
        <dbReference type="ARBA" id="ARBA00022722"/>
    </source>
</evidence>
<dbReference type="SUPFAM" id="SSF116842">
    <property type="entry name" value="XseB-like"/>
    <property type="match status" value="1"/>
</dbReference>
<proteinExistence type="inferred from homology"/>
<dbReference type="Proteomes" id="UP000431092">
    <property type="component" value="Unassembled WGS sequence"/>
</dbReference>
<dbReference type="RefSeq" id="WP_154591856.1">
    <property type="nucleotide sequence ID" value="NZ_WLVL01000002.1"/>
</dbReference>
<dbReference type="GO" id="GO:0006308">
    <property type="term" value="P:DNA catabolic process"/>
    <property type="evidence" value="ECO:0007669"/>
    <property type="project" value="UniProtKB-UniRule"/>
</dbReference>
<reference evidence="8 9" key="1">
    <citation type="submission" date="2019-11" db="EMBL/GenBank/DDBJ databases">
        <title>Whole genome sequencing identifies a novel species of the genus Arsenicicoccus isolated from human blood.</title>
        <authorList>
            <person name="Jeong J.H."/>
            <person name="Kweon O.J."/>
            <person name="Kim H.R."/>
            <person name="Kim T.-H."/>
            <person name="Ha S.-M."/>
            <person name="Lee M.-K."/>
        </authorList>
    </citation>
    <scope>NUCLEOTIDE SEQUENCE [LARGE SCALE GENOMIC DNA]</scope>
    <source>
        <strain evidence="8 9">MKL-02</strain>
    </source>
</reference>
<dbReference type="GO" id="GO:0005829">
    <property type="term" value="C:cytosol"/>
    <property type="evidence" value="ECO:0007669"/>
    <property type="project" value="TreeGrafter"/>
</dbReference>
<dbReference type="Pfam" id="PF02609">
    <property type="entry name" value="Exonuc_VII_S"/>
    <property type="match status" value="1"/>
</dbReference>
<comment type="subcellular location">
    <subcellularLocation>
        <location evidence="6">Cytoplasm</location>
    </subcellularLocation>
</comment>
<dbReference type="AlphaFoldDB" id="A0A6I3IFD4"/>
<comment type="caution">
    <text evidence="8">The sequence shown here is derived from an EMBL/GenBank/DDBJ whole genome shotgun (WGS) entry which is preliminary data.</text>
</comment>
<protein>
    <recommendedName>
        <fullName evidence="6">Exodeoxyribonuclease 7 small subunit</fullName>
        <ecNumber evidence="6">3.1.11.6</ecNumber>
    </recommendedName>
    <alternativeName>
        <fullName evidence="6">Exodeoxyribonuclease VII small subunit</fullName>
        <shortName evidence="6">Exonuclease VII small subunit</shortName>
    </alternativeName>
</protein>
<organism evidence="8 9">
    <name type="scientific">Arsenicicoccus cauae</name>
    <dbReference type="NCBI Taxonomy" id="2663847"/>
    <lineage>
        <taxon>Bacteria</taxon>
        <taxon>Bacillati</taxon>
        <taxon>Actinomycetota</taxon>
        <taxon>Actinomycetes</taxon>
        <taxon>Micrococcales</taxon>
        <taxon>Intrasporangiaceae</taxon>
        <taxon>Arsenicicoccus</taxon>
    </lineage>
</organism>
<evidence type="ECO:0000256" key="5">
    <source>
        <dbReference type="ARBA" id="ARBA00022839"/>
    </source>
</evidence>
<feature type="region of interest" description="Disordered" evidence="7">
    <location>
        <begin position="63"/>
        <end position="89"/>
    </location>
</feature>
<keyword evidence="9" id="KW-1185">Reference proteome</keyword>
<comment type="function">
    <text evidence="6">Bidirectionally degrades single-stranded DNA into large acid-insoluble oligonucleotides, which are then degraded further into small acid-soluble oligonucleotides.</text>
</comment>
<dbReference type="EMBL" id="WLVL01000002">
    <property type="protein sequence ID" value="MTB70485.1"/>
    <property type="molecule type" value="Genomic_DNA"/>
</dbReference>
<name>A0A6I3IFD4_9MICO</name>
<keyword evidence="5 6" id="KW-0269">Exonuclease</keyword>
<comment type="catalytic activity">
    <reaction evidence="6">
        <text>Exonucleolytic cleavage in either 5'- to 3'- or 3'- to 5'-direction to yield nucleoside 5'-phosphates.</text>
        <dbReference type="EC" id="3.1.11.6"/>
    </reaction>
</comment>
<dbReference type="EC" id="3.1.11.6" evidence="6"/>
<dbReference type="NCBIfam" id="TIGR01280">
    <property type="entry name" value="xseB"/>
    <property type="match status" value="1"/>
</dbReference>
<dbReference type="InterPro" id="IPR037004">
    <property type="entry name" value="Exonuc_VII_ssu_sf"/>
</dbReference>